<keyword evidence="6 7" id="KW-0472">Membrane</keyword>
<sequence length="255" mass="28849">MIPLHDSIPRVHKPYMLYAIMTACFAVFLFEKTLPQDYLTEFFYLYGVVPARFTNPEWAVRMHFPPDADYVFITHLFIHGGWLHIIFNMWFLWIFGDNIEDVMGPVRFLLFYLTCGIAAIGINILFTPTSMTPVVGASGAIAGVMGAYFLLYPHARVLTLIPVVIIPFFFNLPAVFFLLLWVVIQLIFGIISLGGHAETSIAWWAHAGGFACGFILLPLFRKKNRCYYCIVPEGTPPVRPEVLSPKPGDIPPSEE</sequence>
<feature type="transmembrane region" description="Helical" evidence="7">
    <location>
        <begin position="201"/>
        <end position="220"/>
    </location>
</feature>
<evidence type="ECO:0000313" key="9">
    <source>
        <dbReference type="EMBL" id="OBQ54046.1"/>
    </source>
</evidence>
<feature type="transmembrane region" description="Helical" evidence="7">
    <location>
        <begin position="70"/>
        <end position="96"/>
    </location>
</feature>
<dbReference type="Proteomes" id="UP000091979">
    <property type="component" value="Unassembled WGS sequence"/>
</dbReference>
<dbReference type="OrthoDB" id="9813074at2"/>
<feature type="transmembrane region" description="Helical" evidence="7">
    <location>
        <begin position="132"/>
        <end position="151"/>
    </location>
</feature>
<dbReference type="FunFam" id="1.20.1540.10:FF:000027">
    <property type="entry name" value="Rhomboid family intramembrane serine protease"/>
    <property type="match status" value="1"/>
</dbReference>
<reference evidence="9 10" key="1">
    <citation type="submission" date="2015-01" db="EMBL/GenBank/DDBJ databases">
        <title>Desulfovibrio sp. JC271 draft genome sequence.</title>
        <authorList>
            <person name="Shivani Y."/>
            <person name="Subhash Y."/>
            <person name="Sasikala C."/>
            <person name="Ramana C.V."/>
        </authorList>
    </citation>
    <scope>NUCLEOTIDE SEQUENCE [LARGE SCALE GENOMIC DNA]</scope>
    <source>
        <strain evidence="9 10">JC271</strain>
    </source>
</reference>
<evidence type="ECO:0000256" key="4">
    <source>
        <dbReference type="ARBA" id="ARBA00022801"/>
    </source>
</evidence>
<name>A0A1B7XFH4_9BACT</name>
<evidence type="ECO:0000256" key="3">
    <source>
        <dbReference type="ARBA" id="ARBA00022692"/>
    </source>
</evidence>
<evidence type="ECO:0000256" key="2">
    <source>
        <dbReference type="ARBA" id="ARBA00009045"/>
    </source>
</evidence>
<feature type="transmembrane region" description="Helical" evidence="7">
    <location>
        <begin position="163"/>
        <end position="195"/>
    </location>
</feature>
<dbReference type="InterPro" id="IPR035952">
    <property type="entry name" value="Rhomboid-like_sf"/>
</dbReference>
<dbReference type="Gene3D" id="1.20.1540.10">
    <property type="entry name" value="Rhomboid-like"/>
    <property type="match status" value="1"/>
</dbReference>
<evidence type="ECO:0000256" key="5">
    <source>
        <dbReference type="ARBA" id="ARBA00022989"/>
    </source>
</evidence>
<accession>A0A1B7XFH4</accession>
<organism evidence="9 10">
    <name type="scientific">Halodesulfovibrio spirochaetisodalis</name>
    <dbReference type="NCBI Taxonomy" id="1560234"/>
    <lineage>
        <taxon>Bacteria</taxon>
        <taxon>Pseudomonadati</taxon>
        <taxon>Thermodesulfobacteriota</taxon>
        <taxon>Desulfovibrionia</taxon>
        <taxon>Desulfovibrionales</taxon>
        <taxon>Desulfovibrionaceae</taxon>
        <taxon>Halodesulfovibrio</taxon>
    </lineage>
</organism>
<feature type="transmembrane region" description="Helical" evidence="7">
    <location>
        <begin position="108"/>
        <end position="126"/>
    </location>
</feature>
<gene>
    <name evidence="9" type="ORF">SP90_06095</name>
</gene>
<keyword evidence="3 7" id="KW-0812">Transmembrane</keyword>
<dbReference type="AlphaFoldDB" id="A0A1B7XFH4"/>
<proteinExistence type="inferred from homology"/>
<keyword evidence="4" id="KW-0378">Hydrolase</keyword>
<dbReference type="PANTHER" id="PTHR43731">
    <property type="entry name" value="RHOMBOID PROTEASE"/>
    <property type="match status" value="1"/>
</dbReference>
<dbReference type="PANTHER" id="PTHR43731:SF14">
    <property type="entry name" value="PRESENILIN-ASSOCIATED RHOMBOID-LIKE PROTEIN, MITOCHONDRIAL"/>
    <property type="match status" value="1"/>
</dbReference>
<protein>
    <submittedName>
        <fullName evidence="9">Peptidase S54</fullName>
    </submittedName>
</protein>
<evidence type="ECO:0000313" key="10">
    <source>
        <dbReference type="Proteomes" id="UP000091979"/>
    </source>
</evidence>
<evidence type="ECO:0000256" key="1">
    <source>
        <dbReference type="ARBA" id="ARBA00004141"/>
    </source>
</evidence>
<keyword evidence="5 7" id="KW-1133">Transmembrane helix</keyword>
<evidence type="ECO:0000256" key="7">
    <source>
        <dbReference type="SAM" id="Phobius"/>
    </source>
</evidence>
<dbReference type="SUPFAM" id="SSF144091">
    <property type="entry name" value="Rhomboid-like"/>
    <property type="match status" value="1"/>
</dbReference>
<dbReference type="GO" id="GO:0004252">
    <property type="term" value="F:serine-type endopeptidase activity"/>
    <property type="evidence" value="ECO:0007669"/>
    <property type="project" value="InterPro"/>
</dbReference>
<dbReference type="InterPro" id="IPR050925">
    <property type="entry name" value="Rhomboid_protease_S54"/>
</dbReference>
<comment type="subcellular location">
    <subcellularLocation>
        <location evidence="1">Membrane</location>
        <topology evidence="1">Multi-pass membrane protein</topology>
    </subcellularLocation>
</comment>
<dbReference type="InterPro" id="IPR022764">
    <property type="entry name" value="Peptidase_S54_rhomboid_dom"/>
</dbReference>
<feature type="transmembrane region" description="Helical" evidence="7">
    <location>
        <begin position="12"/>
        <end position="30"/>
    </location>
</feature>
<dbReference type="Pfam" id="PF01694">
    <property type="entry name" value="Rhomboid"/>
    <property type="match status" value="1"/>
</dbReference>
<comment type="caution">
    <text evidence="9">The sequence shown here is derived from an EMBL/GenBank/DDBJ whole genome shotgun (WGS) entry which is preliminary data.</text>
</comment>
<keyword evidence="10" id="KW-1185">Reference proteome</keyword>
<dbReference type="GO" id="GO:0016020">
    <property type="term" value="C:membrane"/>
    <property type="evidence" value="ECO:0007669"/>
    <property type="project" value="UniProtKB-SubCell"/>
</dbReference>
<dbReference type="PATRIC" id="fig|1560234.3.peg.3196"/>
<comment type="similarity">
    <text evidence="2">Belongs to the peptidase S54 family.</text>
</comment>
<evidence type="ECO:0000256" key="6">
    <source>
        <dbReference type="ARBA" id="ARBA00023136"/>
    </source>
</evidence>
<dbReference type="EMBL" id="JXMS01000008">
    <property type="protein sequence ID" value="OBQ54046.1"/>
    <property type="molecule type" value="Genomic_DNA"/>
</dbReference>
<evidence type="ECO:0000259" key="8">
    <source>
        <dbReference type="Pfam" id="PF01694"/>
    </source>
</evidence>
<dbReference type="STRING" id="1560234.SP90_06095"/>
<dbReference type="RefSeq" id="WP_066853634.1">
    <property type="nucleotide sequence ID" value="NZ_JXMS01000008.1"/>
</dbReference>
<feature type="domain" description="Peptidase S54 rhomboid" evidence="8">
    <location>
        <begin position="71"/>
        <end position="221"/>
    </location>
</feature>